<evidence type="ECO:0000256" key="2">
    <source>
        <dbReference type="ARBA" id="ARBA00008130"/>
    </source>
</evidence>
<evidence type="ECO:0000256" key="3">
    <source>
        <dbReference type="ARBA" id="ARBA00022543"/>
    </source>
</evidence>
<dbReference type="PROSITE" id="PS00950">
    <property type="entry name" value="BACTERIAL_OPSIN_1"/>
    <property type="match status" value="1"/>
</dbReference>
<keyword evidence="14" id="KW-1185">Reference proteome</keyword>
<keyword evidence="10" id="KW-0675">Receptor</keyword>
<evidence type="ECO:0000313" key="13">
    <source>
        <dbReference type="EMBL" id="USW55868.1"/>
    </source>
</evidence>
<dbReference type="AlphaFoldDB" id="A0A9Q9AZ50"/>
<evidence type="ECO:0000313" key="14">
    <source>
        <dbReference type="Proteomes" id="UP001056384"/>
    </source>
</evidence>
<dbReference type="Proteomes" id="UP001056384">
    <property type="component" value="Chromosome 8"/>
</dbReference>
<dbReference type="PANTHER" id="PTHR28286:SF1">
    <property type="entry name" value="30 KDA HEAT SHOCK PROTEIN-RELATED"/>
    <property type="match status" value="1"/>
</dbReference>
<keyword evidence="8" id="KW-0157">Chromophore</keyword>
<evidence type="ECO:0000256" key="6">
    <source>
        <dbReference type="ARBA" id="ARBA00022925"/>
    </source>
</evidence>
<evidence type="ECO:0000256" key="5">
    <source>
        <dbReference type="ARBA" id="ARBA00022692"/>
    </source>
</evidence>
<dbReference type="InterPro" id="IPR018229">
    <property type="entry name" value="Rhodopsin_retinal_BS"/>
</dbReference>
<dbReference type="PRINTS" id="PR00251">
    <property type="entry name" value="BACTRLOPSIN"/>
</dbReference>
<keyword evidence="3" id="KW-0600">Photoreceptor protein</keyword>
<dbReference type="Gene3D" id="1.20.1070.10">
    <property type="entry name" value="Rhodopsin 7-helix transmembrane proteins"/>
    <property type="match status" value="1"/>
</dbReference>
<feature type="region of interest" description="Disordered" evidence="11">
    <location>
        <begin position="281"/>
        <end position="313"/>
    </location>
</feature>
<dbReference type="InterPro" id="IPR001425">
    <property type="entry name" value="Arc/bac/fun_rhodopsins"/>
</dbReference>
<reference evidence="13" key="1">
    <citation type="submission" date="2022-06" db="EMBL/GenBank/DDBJ databases">
        <title>Complete genome sequences of two strains of the flax pathogen Septoria linicola.</title>
        <authorList>
            <person name="Lapalu N."/>
            <person name="Simon A."/>
            <person name="Demenou B."/>
            <person name="Paumier D."/>
            <person name="Guillot M.-P."/>
            <person name="Gout L."/>
            <person name="Valade R."/>
        </authorList>
    </citation>
    <scope>NUCLEOTIDE SEQUENCE</scope>
    <source>
        <strain evidence="13">SE15195</strain>
    </source>
</reference>
<dbReference type="GO" id="GO:0009881">
    <property type="term" value="F:photoreceptor activity"/>
    <property type="evidence" value="ECO:0007669"/>
    <property type="project" value="UniProtKB-KW"/>
</dbReference>
<dbReference type="InterPro" id="IPR043476">
    <property type="entry name" value="Yro2-like_7TM"/>
</dbReference>
<feature type="transmembrane region" description="Helical" evidence="12">
    <location>
        <begin position="40"/>
        <end position="60"/>
    </location>
</feature>
<gene>
    <name evidence="13" type="ORF">Slin15195_G091870</name>
</gene>
<dbReference type="PANTHER" id="PTHR28286">
    <property type="match status" value="1"/>
</dbReference>
<dbReference type="SUPFAM" id="SSF81321">
    <property type="entry name" value="Family A G protein-coupled receptor-like"/>
    <property type="match status" value="1"/>
</dbReference>
<keyword evidence="5 12" id="KW-0812">Transmembrane</keyword>
<protein>
    <submittedName>
        <fullName evidence="13">Archaeal/bacterial/fungal rhodopsin, rhodopsin, retinal binding, yro2-like, 7TM</fullName>
    </submittedName>
</protein>
<dbReference type="GO" id="GO:0007602">
    <property type="term" value="P:phototransduction"/>
    <property type="evidence" value="ECO:0007669"/>
    <property type="project" value="UniProtKB-KW"/>
</dbReference>
<feature type="transmembrane region" description="Helical" evidence="12">
    <location>
        <begin position="117"/>
        <end position="139"/>
    </location>
</feature>
<keyword evidence="4" id="KW-0716">Sensory transduction</keyword>
<feature type="transmembrane region" description="Helical" evidence="12">
    <location>
        <begin position="200"/>
        <end position="217"/>
    </location>
</feature>
<evidence type="ECO:0000256" key="11">
    <source>
        <dbReference type="SAM" id="MobiDB-lite"/>
    </source>
</evidence>
<evidence type="ECO:0000256" key="4">
    <source>
        <dbReference type="ARBA" id="ARBA00022606"/>
    </source>
</evidence>
<evidence type="ECO:0000256" key="12">
    <source>
        <dbReference type="SAM" id="Phobius"/>
    </source>
</evidence>
<accession>A0A9Q9AZ50</accession>
<evidence type="ECO:0000256" key="10">
    <source>
        <dbReference type="ARBA" id="ARBA00023170"/>
    </source>
</evidence>
<comment type="subcellular location">
    <subcellularLocation>
        <location evidence="1">Membrane</location>
        <topology evidence="1">Multi-pass membrane protein</topology>
    </subcellularLocation>
</comment>
<comment type="similarity">
    <text evidence="2">Belongs to the archaeal/bacterial/fungal opsin family.</text>
</comment>
<organism evidence="13 14">
    <name type="scientific">Septoria linicola</name>
    <dbReference type="NCBI Taxonomy" id="215465"/>
    <lineage>
        <taxon>Eukaryota</taxon>
        <taxon>Fungi</taxon>
        <taxon>Dikarya</taxon>
        <taxon>Ascomycota</taxon>
        <taxon>Pezizomycotina</taxon>
        <taxon>Dothideomycetes</taxon>
        <taxon>Dothideomycetidae</taxon>
        <taxon>Mycosphaerellales</taxon>
        <taxon>Mycosphaerellaceae</taxon>
        <taxon>Septoria</taxon>
    </lineage>
</organism>
<evidence type="ECO:0000256" key="8">
    <source>
        <dbReference type="ARBA" id="ARBA00022991"/>
    </source>
</evidence>
<keyword evidence="6" id="KW-0681">Retinal protein</keyword>
<proteinExistence type="inferred from homology"/>
<evidence type="ECO:0000256" key="1">
    <source>
        <dbReference type="ARBA" id="ARBA00004141"/>
    </source>
</evidence>
<evidence type="ECO:0000256" key="9">
    <source>
        <dbReference type="ARBA" id="ARBA00023136"/>
    </source>
</evidence>
<dbReference type="GO" id="GO:0005783">
    <property type="term" value="C:endoplasmic reticulum"/>
    <property type="evidence" value="ECO:0007669"/>
    <property type="project" value="TreeGrafter"/>
</dbReference>
<name>A0A9Q9AZ50_9PEZI</name>
<dbReference type="GO" id="GO:0005886">
    <property type="term" value="C:plasma membrane"/>
    <property type="evidence" value="ECO:0007669"/>
    <property type="project" value="TreeGrafter"/>
</dbReference>
<keyword evidence="7 12" id="KW-1133">Transmembrane helix</keyword>
<keyword evidence="9 12" id="KW-0472">Membrane</keyword>
<dbReference type="EMBL" id="CP099425">
    <property type="protein sequence ID" value="USW55868.1"/>
    <property type="molecule type" value="Genomic_DNA"/>
</dbReference>
<sequence>MSIFEKRNSAVSDNPPFANGRVADIVITYSGSSDASSSTYAVMTFEAFVGLVFLGASLTKREIDRIFFYLCAGARIVSAISYYAMGSNLGFTPIAVEFDREDPRVRGLMRQIFWTRYVDWFITTPLLLLCLLLNAAVPAPTISFMLFMNEIMIICGLVGAGFFAFGMTAMCFVFFVLLFRGRKYARHLGNDISRTYTLSLVWTLLVWICYPICWGVSEGGNIIAPDSEAVYYGVLDMFAKPFFSMMFLFSVRKVEPARLGLRFRDYDEDFVAYKRHDGHHRDGNGGLSGTTEGPLTATPALGNGVRPTTAGSQ</sequence>
<evidence type="ECO:0000256" key="7">
    <source>
        <dbReference type="ARBA" id="ARBA00022989"/>
    </source>
</evidence>
<dbReference type="GO" id="GO:0005216">
    <property type="term" value="F:monoatomic ion channel activity"/>
    <property type="evidence" value="ECO:0007669"/>
    <property type="project" value="InterPro"/>
</dbReference>
<feature type="transmembrane region" description="Helical" evidence="12">
    <location>
        <begin position="151"/>
        <end position="179"/>
    </location>
</feature>
<feature type="transmembrane region" description="Helical" evidence="12">
    <location>
        <begin position="229"/>
        <end position="249"/>
    </location>
</feature>
<dbReference type="SMART" id="SM01021">
    <property type="entry name" value="Bac_rhodopsin"/>
    <property type="match status" value="1"/>
</dbReference>
<dbReference type="CDD" id="cd15239">
    <property type="entry name" value="7tm_YRO2_fungal-like"/>
    <property type="match status" value="1"/>
</dbReference>
<dbReference type="Pfam" id="PF01036">
    <property type="entry name" value="Bac_rhodopsin"/>
    <property type="match status" value="1"/>
</dbReference>